<gene>
    <name evidence="2" type="ORF">QYM36_000832</name>
    <name evidence="1" type="ORF">QYM36_014507</name>
</gene>
<evidence type="ECO:0000313" key="1">
    <source>
        <dbReference type="EMBL" id="KAK2708901.1"/>
    </source>
</evidence>
<dbReference type="EMBL" id="JAVRJZ010000002">
    <property type="protein sequence ID" value="KAK2726530.1"/>
    <property type="molecule type" value="Genomic_DNA"/>
</dbReference>
<reference evidence="1" key="1">
    <citation type="submission" date="2023-07" db="EMBL/GenBank/DDBJ databases">
        <title>Chromosome-level genome assembly of Artemia franciscana.</title>
        <authorList>
            <person name="Jo E."/>
        </authorList>
    </citation>
    <scope>NUCLEOTIDE SEQUENCE</scope>
    <source>
        <tissue evidence="1">Whole body</tissue>
    </source>
</reference>
<dbReference type="AlphaFoldDB" id="A0AA88HNH0"/>
<keyword evidence="3" id="KW-1185">Reference proteome</keyword>
<feature type="non-terminal residue" evidence="1">
    <location>
        <position position="1"/>
    </location>
</feature>
<accession>A0AA88HNH0</accession>
<comment type="caution">
    <text evidence="1">The sequence shown here is derived from an EMBL/GenBank/DDBJ whole genome shotgun (WGS) entry which is preliminary data.</text>
</comment>
<evidence type="ECO:0000313" key="3">
    <source>
        <dbReference type="Proteomes" id="UP001187531"/>
    </source>
</evidence>
<feature type="non-terminal residue" evidence="1">
    <location>
        <position position="64"/>
    </location>
</feature>
<protein>
    <submittedName>
        <fullName evidence="1">Uncharacterized protein</fullName>
    </submittedName>
</protein>
<name>A0AA88HNH0_ARTSF</name>
<proteinExistence type="predicted"/>
<organism evidence="1 3">
    <name type="scientific">Artemia franciscana</name>
    <name type="common">Brine shrimp</name>
    <name type="synonym">Artemia sanfranciscana</name>
    <dbReference type="NCBI Taxonomy" id="6661"/>
    <lineage>
        <taxon>Eukaryota</taxon>
        <taxon>Metazoa</taxon>
        <taxon>Ecdysozoa</taxon>
        <taxon>Arthropoda</taxon>
        <taxon>Crustacea</taxon>
        <taxon>Branchiopoda</taxon>
        <taxon>Anostraca</taxon>
        <taxon>Artemiidae</taxon>
        <taxon>Artemia</taxon>
    </lineage>
</organism>
<dbReference type="EMBL" id="JAVRJZ010000018">
    <property type="protein sequence ID" value="KAK2708901.1"/>
    <property type="molecule type" value="Genomic_DNA"/>
</dbReference>
<evidence type="ECO:0000313" key="2">
    <source>
        <dbReference type="EMBL" id="KAK2726530.1"/>
    </source>
</evidence>
<sequence>SWKRVAPYIEKNLNFKEEEQRLLKKSEMENSDDSSILLGEKKRLTKTHCNDIADVEYEVADISR</sequence>
<dbReference type="Proteomes" id="UP001187531">
    <property type="component" value="Unassembled WGS sequence"/>
</dbReference>